<reference evidence="8 9" key="1">
    <citation type="submission" date="2019-10" db="EMBL/GenBank/DDBJ databases">
        <title>Complete genome sequencing of drug resistant plasmids in Kluyvera intermedia.</title>
        <authorList>
            <person name="Ke C."/>
            <person name="Jian S."/>
        </authorList>
    </citation>
    <scope>NUCLEOTIDE SEQUENCE [LARGE SCALE GENOMIC DNA]</scope>
    <source>
        <strain evidence="8 9">N2-1</strain>
    </source>
</reference>
<keyword evidence="7" id="KW-1133">Transmembrane helix</keyword>
<evidence type="ECO:0000256" key="5">
    <source>
        <dbReference type="ARBA" id="ARBA00022944"/>
    </source>
</evidence>
<organism evidence="8 9">
    <name type="scientific">Kluyvera intermedia</name>
    <name type="common">Enterobacter intermedius</name>
    <dbReference type="NCBI Taxonomy" id="61648"/>
    <lineage>
        <taxon>Bacteria</taxon>
        <taxon>Pseudomonadati</taxon>
        <taxon>Pseudomonadota</taxon>
        <taxon>Gammaproteobacteria</taxon>
        <taxon>Enterobacterales</taxon>
        <taxon>Enterobacteriaceae</taxon>
        <taxon>Kluyvera</taxon>
    </lineage>
</organism>
<evidence type="ECO:0000313" key="9">
    <source>
        <dbReference type="Proteomes" id="UP000344450"/>
    </source>
</evidence>
<dbReference type="Proteomes" id="UP000344450">
    <property type="component" value="Chromosome"/>
</dbReference>
<keyword evidence="9" id="KW-1185">Reference proteome</keyword>
<keyword evidence="3" id="KW-1003">Cell membrane</keyword>
<evidence type="ECO:0000256" key="2">
    <source>
        <dbReference type="ARBA" id="ARBA00010488"/>
    </source>
</evidence>
<evidence type="ECO:0000256" key="7">
    <source>
        <dbReference type="SAM" id="Phobius"/>
    </source>
</evidence>
<keyword evidence="4" id="KW-0808">Transferase</keyword>
<dbReference type="PANTHER" id="PTHR37316:SF3">
    <property type="entry name" value="TEICHOIC ACID GLYCEROL-PHOSPHATE TRANSFERASE"/>
    <property type="match status" value="1"/>
</dbReference>
<comment type="subcellular location">
    <subcellularLocation>
        <location evidence="1">Cell membrane</location>
        <topology evidence="1">Peripheral membrane protein</topology>
    </subcellularLocation>
</comment>
<dbReference type="Gene3D" id="3.40.50.12580">
    <property type="match status" value="1"/>
</dbReference>
<proteinExistence type="inferred from homology"/>
<dbReference type="GeneID" id="91972272"/>
<dbReference type="InterPro" id="IPR007554">
    <property type="entry name" value="Glycerophosphate_synth"/>
</dbReference>
<dbReference type="Gene3D" id="3.40.50.11820">
    <property type="match status" value="1"/>
</dbReference>
<keyword evidence="6 7" id="KW-0472">Membrane</keyword>
<dbReference type="Pfam" id="PF04464">
    <property type="entry name" value="Glyphos_transf"/>
    <property type="match status" value="1"/>
</dbReference>
<gene>
    <name evidence="8" type="ORF">GHC21_07675</name>
</gene>
<accession>A0ABX6DLB2</accession>
<dbReference type="RefSeq" id="WP_153742562.1">
    <property type="nucleotide sequence ID" value="NZ_CP045843.1"/>
</dbReference>
<evidence type="ECO:0000256" key="1">
    <source>
        <dbReference type="ARBA" id="ARBA00004202"/>
    </source>
</evidence>
<protein>
    <recommendedName>
        <fullName evidence="10">Teichoic acid poly(glycerol phosphate) polymerase</fullName>
    </recommendedName>
</protein>
<feature type="transmembrane region" description="Helical" evidence="7">
    <location>
        <begin position="83"/>
        <end position="104"/>
    </location>
</feature>
<dbReference type="InterPro" id="IPR043148">
    <property type="entry name" value="TagF_C"/>
</dbReference>
<evidence type="ECO:0000256" key="4">
    <source>
        <dbReference type="ARBA" id="ARBA00022679"/>
    </source>
</evidence>
<feature type="transmembrane region" description="Helical" evidence="7">
    <location>
        <begin position="6"/>
        <end position="23"/>
    </location>
</feature>
<dbReference type="EMBL" id="CP045845">
    <property type="protein sequence ID" value="QGH29556.1"/>
    <property type="molecule type" value="Genomic_DNA"/>
</dbReference>
<dbReference type="PANTHER" id="PTHR37316">
    <property type="entry name" value="TEICHOIC ACID GLYCEROL-PHOSPHATE PRIMASE"/>
    <property type="match status" value="1"/>
</dbReference>
<comment type="similarity">
    <text evidence="2">Belongs to the CDP-glycerol glycerophosphotransferase family.</text>
</comment>
<keyword evidence="5" id="KW-0777">Teichoic acid biosynthesis</keyword>
<dbReference type="InterPro" id="IPR051612">
    <property type="entry name" value="Teichoic_Acid_Biosynth"/>
</dbReference>
<name>A0ABX6DLB2_KLUIN</name>
<evidence type="ECO:0000256" key="6">
    <source>
        <dbReference type="ARBA" id="ARBA00023136"/>
    </source>
</evidence>
<evidence type="ECO:0000313" key="8">
    <source>
        <dbReference type="EMBL" id="QGH29556.1"/>
    </source>
</evidence>
<evidence type="ECO:0008006" key="10">
    <source>
        <dbReference type="Google" id="ProtNLM"/>
    </source>
</evidence>
<evidence type="ECO:0000256" key="3">
    <source>
        <dbReference type="ARBA" id="ARBA00022475"/>
    </source>
</evidence>
<sequence>MKWFVKYLISKIICVLLLPLYVFKVKKNRILFISYGGLQYSCNPKYITDFLIKNHDGKYDIIWVFKKPENFKHIDKSIVKVKYLSLIHFYYVITSSVCITNMGFNKFFFVRKNQRFVQTWHGGGAYKRSGESMRKKYFQRILDRQHDDMITDFISSSKYFSDYFISDLSYRNNILPIGMPRNSFLINEKDNQKLKNEILTKIDIDHHVGKFYVLYAPTWRDDKEKYELPNFDNIIKELSEKFEKEIVILFRSHHFHNIASDDVSNYCINVTNYPDMQELLLVSDVLISDYSSCIWDFSLLLRPCFLYVPDLSKYESLRGLYTNIYDWGFVVCENKIALDNEIKIFIQDEIENKIKEMHSQFGIYENELSCEKLVKTLKI</sequence>
<keyword evidence="7" id="KW-0812">Transmembrane</keyword>
<dbReference type="InterPro" id="IPR043149">
    <property type="entry name" value="TagF_N"/>
</dbReference>
<dbReference type="SUPFAM" id="SSF53756">
    <property type="entry name" value="UDP-Glycosyltransferase/glycogen phosphorylase"/>
    <property type="match status" value="1"/>
</dbReference>